<evidence type="ECO:0000313" key="9">
    <source>
        <dbReference type="EMBL" id="QGT79263.1"/>
    </source>
</evidence>
<dbReference type="GO" id="GO:0022857">
    <property type="term" value="F:transmembrane transporter activity"/>
    <property type="evidence" value="ECO:0007669"/>
    <property type="project" value="UniProtKB-UniRule"/>
</dbReference>
<evidence type="ECO:0000256" key="2">
    <source>
        <dbReference type="ARBA" id="ARBA00022475"/>
    </source>
</evidence>
<feature type="transmembrane region" description="Helical" evidence="7">
    <location>
        <begin position="400"/>
        <end position="421"/>
    </location>
</feature>
<comment type="subcellular location">
    <subcellularLocation>
        <location evidence="1 7">Cell inner membrane</location>
        <topology evidence="1 7">Multi-pass membrane protein</topology>
    </subcellularLocation>
</comment>
<keyword evidence="4 7" id="KW-0812">Transmembrane</keyword>
<keyword evidence="3 7" id="KW-0997">Cell inner membrane</keyword>
<keyword evidence="10" id="KW-1185">Reference proteome</keyword>
<evidence type="ECO:0000259" key="8">
    <source>
        <dbReference type="Pfam" id="PF06808"/>
    </source>
</evidence>
<keyword evidence="2" id="KW-1003">Cell membrane</keyword>
<feature type="transmembrane region" description="Helical" evidence="7">
    <location>
        <begin position="356"/>
        <end position="380"/>
    </location>
</feature>
<feature type="transmembrane region" description="Helical" evidence="7">
    <location>
        <begin position="240"/>
        <end position="259"/>
    </location>
</feature>
<dbReference type="GO" id="GO:0005886">
    <property type="term" value="C:plasma membrane"/>
    <property type="evidence" value="ECO:0007669"/>
    <property type="project" value="UniProtKB-SubCell"/>
</dbReference>
<comment type="similarity">
    <text evidence="7">Belongs to the TRAP transporter large permease family.</text>
</comment>
<keyword evidence="6 7" id="KW-0472">Membrane</keyword>
<accession>A0A6I6D5H4</accession>
<comment type="caution">
    <text evidence="7">Lacks conserved residue(s) required for the propagation of feature annotation.</text>
</comment>
<evidence type="ECO:0000313" key="10">
    <source>
        <dbReference type="Proteomes" id="UP000427716"/>
    </source>
</evidence>
<comment type="subunit">
    <text evidence="7">The complex comprises the extracytoplasmic solute receptor protein and the two transmembrane proteins.</text>
</comment>
<dbReference type="InterPro" id="IPR010656">
    <property type="entry name" value="DctM"/>
</dbReference>
<organism evidence="9 10">
    <name type="scientific">Guyparkeria halophila</name>
    <dbReference type="NCBI Taxonomy" id="47960"/>
    <lineage>
        <taxon>Bacteria</taxon>
        <taxon>Pseudomonadati</taxon>
        <taxon>Pseudomonadota</taxon>
        <taxon>Gammaproteobacteria</taxon>
        <taxon>Chromatiales</taxon>
        <taxon>Thioalkalibacteraceae</taxon>
        <taxon>Guyparkeria</taxon>
    </lineage>
</organism>
<feature type="transmembrane region" description="Helical" evidence="7">
    <location>
        <begin position="50"/>
        <end position="69"/>
    </location>
</feature>
<protein>
    <recommendedName>
        <fullName evidence="7">TRAP transporter large permease protein</fullName>
    </recommendedName>
</protein>
<feature type="transmembrane region" description="Helical" evidence="7">
    <location>
        <begin position="212"/>
        <end position="234"/>
    </location>
</feature>
<feature type="transmembrane region" description="Helical" evidence="7">
    <location>
        <begin position="170"/>
        <end position="191"/>
    </location>
</feature>
<reference evidence="9 10" key="1">
    <citation type="submission" date="2019-11" db="EMBL/GenBank/DDBJ databases">
        <authorList>
            <person name="Zhang J."/>
            <person name="Sun C."/>
        </authorList>
    </citation>
    <scope>NUCLEOTIDE SEQUENCE [LARGE SCALE GENOMIC DNA]</scope>
    <source>
        <strain evidence="10">sp2</strain>
    </source>
</reference>
<keyword evidence="5 7" id="KW-1133">Transmembrane helix</keyword>
<gene>
    <name evidence="9" type="ORF">GM160_10390</name>
</gene>
<dbReference type="Proteomes" id="UP000427716">
    <property type="component" value="Chromosome"/>
</dbReference>
<dbReference type="AlphaFoldDB" id="A0A6I6D5H4"/>
<proteinExistence type="inferred from homology"/>
<dbReference type="EMBL" id="CP046415">
    <property type="protein sequence ID" value="QGT79263.1"/>
    <property type="molecule type" value="Genomic_DNA"/>
</dbReference>
<dbReference type="Pfam" id="PF06808">
    <property type="entry name" value="DctM"/>
    <property type="match status" value="1"/>
</dbReference>
<evidence type="ECO:0000256" key="7">
    <source>
        <dbReference type="RuleBase" id="RU369079"/>
    </source>
</evidence>
<feature type="transmembrane region" description="Helical" evidence="7">
    <location>
        <begin position="271"/>
        <end position="295"/>
    </location>
</feature>
<feature type="transmembrane region" description="Helical" evidence="7">
    <location>
        <begin position="315"/>
        <end position="344"/>
    </location>
</feature>
<evidence type="ECO:0000256" key="5">
    <source>
        <dbReference type="ARBA" id="ARBA00022989"/>
    </source>
</evidence>
<dbReference type="RefSeq" id="WP_136867361.1">
    <property type="nucleotide sequence ID" value="NZ_CP046415.1"/>
</dbReference>
<evidence type="ECO:0000256" key="6">
    <source>
        <dbReference type="ARBA" id="ARBA00023136"/>
    </source>
</evidence>
<evidence type="ECO:0000256" key="3">
    <source>
        <dbReference type="ARBA" id="ARBA00022519"/>
    </source>
</evidence>
<sequence>MLTLMFILMFLLLLMGFPMMVPLVVGALALLLVSFPDVGPNQIVQQMIGGVRPSVLVAVPMFILAADIMTKGHTANRLLDLVRAFIGHRRGGLPITTAVTCTLFGAVSGSTQATVVAIGSALRPKMLKAGYKDSFTLALLVNSSDIALLIPPSIAAIIYGVAANVSVGELFIAGIGPGVAIMLMFSLYSWYVARRWGIPPEERVGWAGRFKAMRGAILPMGFPVVVLGGIYSGLFSPTEAAAMSVLYAVILEMIIYRSIKLSDLPGIALSTGLITAVVFILVGAGQAFSWVISLAQIPSEILGPILDQVAANPTYLLILIAVSYFVACMFVDPIVAIFVLTPIFMPAIQASGVDPVLVGTLVVLQSAIGSATPPFGYDIFTAMAVFRRPYMDIVRGTPPFIIMLITMTVLLISFPQIALFLRDLAFY</sequence>
<dbReference type="InterPro" id="IPR004681">
    <property type="entry name" value="TRAP_DctM"/>
</dbReference>
<evidence type="ECO:0000256" key="4">
    <source>
        <dbReference type="ARBA" id="ARBA00022692"/>
    </source>
</evidence>
<evidence type="ECO:0000256" key="1">
    <source>
        <dbReference type="ARBA" id="ARBA00004429"/>
    </source>
</evidence>
<dbReference type="KEGG" id="ghl:GM160_10390"/>
<dbReference type="NCBIfam" id="TIGR00786">
    <property type="entry name" value="dctM"/>
    <property type="match status" value="1"/>
</dbReference>
<keyword evidence="7" id="KW-0813">Transport</keyword>
<name>A0A6I6D5H4_9GAMM</name>
<comment type="function">
    <text evidence="7">Part of the tripartite ATP-independent periplasmic (TRAP) transport system.</text>
</comment>
<dbReference type="PIRSF" id="PIRSF006066">
    <property type="entry name" value="HI0050"/>
    <property type="match status" value="1"/>
</dbReference>
<feature type="transmembrane region" description="Helical" evidence="7">
    <location>
        <begin position="135"/>
        <end position="158"/>
    </location>
</feature>
<feature type="domain" description="TRAP C4-dicarboxylate transport system permease DctM subunit" evidence="8">
    <location>
        <begin position="6"/>
        <end position="417"/>
    </location>
</feature>
<dbReference type="PANTHER" id="PTHR33362">
    <property type="entry name" value="SIALIC ACID TRAP TRANSPORTER PERMEASE PROTEIN SIAT-RELATED"/>
    <property type="match status" value="1"/>
</dbReference>